<dbReference type="AlphaFoldDB" id="A0A0H5R261"/>
<sequence length="459" mass="52724">MEDAFNIAIDALQVTYPNAAMWFEWWLKESVARLVFRCKRKFMDAEFAEKSRNDTNPIEAMHSMFYQIAETKNSMVFGLTSLMLFSGTLEQDFADVLVGRAINYGVAERWKRSIEKCHTLTTSSAVTHRKRQQYENDGRPPDTSKKLLTNKSESKSKLGRPKGSRNVSRDPHVTYQSYAHTNNTCYVTTILECLNAVFDYIDIKTNEYSPTNIFSKTMVHLSKRRGCPENRVKKELSKGLRILTSWIIHDIKLYAANAFGNPFDVLEHLLKQASEDVYKQVSFDVQRTFICHNGHIQPIQKPGVQRWFILNIRQYMVEQAASSSVQAVLDLLLSAGAFEMTNRLCSDPACDVVLTKDVREIVSMPENIMLIELPVECASESLMCNEQVTANGFHWRLVARISSTSDTGSHFYAHILRQETVKIPGRYYYNDLENDGRACYVEGKFETRSLSYYVFYVKI</sequence>
<reference evidence="2" key="1">
    <citation type="submission" date="2015-04" db="EMBL/GenBank/DDBJ databases">
        <title>The genome sequence of the plant pathogenic Rhizarian Plasmodiophora brassicae reveals insights in its biotrophic life cycle and the origin of chitin synthesis.</title>
        <authorList>
            <person name="Schwelm A."/>
            <person name="Fogelqvist J."/>
            <person name="Knaust A."/>
            <person name="Julke S."/>
            <person name="Lilja T."/>
            <person name="Dhandapani V."/>
            <person name="Bonilla-Rosso G."/>
            <person name="Karlsson M."/>
            <person name="Shevchenko A."/>
            <person name="Choi S.R."/>
            <person name="Kim H.G."/>
            <person name="Park J.Y."/>
            <person name="Lim Y.P."/>
            <person name="Ludwig-Muller J."/>
            <person name="Dixelius C."/>
        </authorList>
    </citation>
    <scope>NUCLEOTIDE SEQUENCE</scope>
    <source>
        <tissue evidence="2">Potato root galls</tissue>
    </source>
</reference>
<evidence type="ECO:0008006" key="3">
    <source>
        <dbReference type="Google" id="ProtNLM"/>
    </source>
</evidence>
<name>A0A0H5R261_9EUKA</name>
<proteinExistence type="predicted"/>
<evidence type="ECO:0000256" key="1">
    <source>
        <dbReference type="SAM" id="MobiDB-lite"/>
    </source>
</evidence>
<feature type="region of interest" description="Disordered" evidence="1">
    <location>
        <begin position="125"/>
        <end position="171"/>
    </location>
</feature>
<accession>A0A0H5R261</accession>
<evidence type="ECO:0000313" key="2">
    <source>
        <dbReference type="EMBL" id="CRZ08283.1"/>
    </source>
</evidence>
<dbReference type="EMBL" id="HACM01007841">
    <property type="protein sequence ID" value="CRZ08283.1"/>
    <property type="molecule type" value="Transcribed_RNA"/>
</dbReference>
<protein>
    <recommendedName>
        <fullName evidence="3">USP domain-containing protein</fullName>
    </recommendedName>
</protein>
<feature type="compositionally biased region" description="Basic and acidic residues" evidence="1">
    <location>
        <begin position="132"/>
        <end position="145"/>
    </location>
</feature>
<organism evidence="2">
    <name type="scientific">Spongospora subterranea</name>
    <dbReference type="NCBI Taxonomy" id="70186"/>
    <lineage>
        <taxon>Eukaryota</taxon>
        <taxon>Sar</taxon>
        <taxon>Rhizaria</taxon>
        <taxon>Endomyxa</taxon>
        <taxon>Phytomyxea</taxon>
        <taxon>Plasmodiophorida</taxon>
        <taxon>Plasmodiophoridae</taxon>
        <taxon>Spongospora</taxon>
    </lineage>
</organism>